<reference evidence="1" key="1">
    <citation type="submission" date="2014-11" db="EMBL/GenBank/DDBJ databases">
        <authorList>
            <person name="Amaro Gonzalez C."/>
        </authorList>
    </citation>
    <scope>NUCLEOTIDE SEQUENCE</scope>
</reference>
<proteinExistence type="predicted"/>
<protein>
    <submittedName>
        <fullName evidence="1">Uncharacterized protein</fullName>
    </submittedName>
</protein>
<sequence>MTPRFHYPPPIVRTKRMPSYISASCMCMELFHLRI</sequence>
<reference evidence="1" key="2">
    <citation type="journal article" date="2015" name="Fish Shellfish Immunol.">
        <title>Early steps in the European eel (Anguilla anguilla)-Vibrio vulnificus interaction in the gills: Role of the RtxA13 toxin.</title>
        <authorList>
            <person name="Callol A."/>
            <person name="Pajuelo D."/>
            <person name="Ebbesson L."/>
            <person name="Teles M."/>
            <person name="MacKenzie S."/>
            <person name="Amaro C."/>
        </authorList>
    </citation>
    <scope>NUCLEOTIDE SEQUENCE</scope>
</reference>
<evidence type="ECO:0000313" key="1">
    <source>
        <dbReference type="EMBL" id="JAH76924.1"/>
    </source>
</evidence>
<accession>A0A0E9VFL8</accession>
<name>A0A0E9VFL8_ANGAN</name>
<organism evidence="1">
    <name type="scientific">Anguilla anguilla</name>
    <name type="common">European freshwater eel</name>
    <name type="synonym">Muraena anguilla</name>
    <dbReference type="NCBI Taxonomy" id="7936"/>
    <lineage>
        <taxon>Eukaryota</taxon>
        <taxon>Metazoa</taxon>
        <taxon>Chordata</taxon>
        <taxon>Craniata</taxon>
        <taxon>Vertebrata</taxon>
        <taxon>Euteleostomi</taxon>
        <taxon>Actinopterygii</taxon>
        <taxon>Neopterygii</taxon>
        <taxon>Teleostei</taxon>
        <taxon>Anguilliformes</taxon>
        <taxon>Anguillidae</taxon>
        <taxon>Anguilla</taxon>
    </lineage>
</organism>
<dbReference type="EMBL" id="GBXM01031653">
    <property type="protein sequence ID" value="JAH76924.1"/>
    <property type="molecule type" value="Transcribed_RNA"/>
</dbReference>
<dbReference type="AlphaFoldDB" id="A0A0E9VFL8"/>